<protein>
    <recommendedName>
        <fullName evidence="5">HTH tetR-type domain-containing protein</fullName>
    </recommendedName>
</protein>
<dbReference type="InterPro" id="IPR009057">
    <property type="entry name" value="Homeodomain-like_sf"/>
</dbReference>
<dbReference type="EMBL" id="WEGK01000020">
    <property type="protein sequence ID" value="MQY23472.1"/>
    <property type="molecule type" value="Genomic_DNA"/>
</dbReference>
<keyword evidence="1" id="KW-0805">Transcription regulation</keyword>
<evidence type="ECO:0000256" key="1">
    <source>
        <dbReference type="ARBA" id="ARBA00023015"/>
    </source>
</evidence>
<dbReference type="OrthoDB" id="71867at2"/>
<dbReference type="InterPro" id="IPR025996">
    <property type="entry name" value="MT1864/Rv1816-like_C"/>
</dbReference>
<name>A0A7K0DDT9_9NOCA</name>
<keyword evidence="2 4" id="KW-0238">DNA-binding</keyword>
<dbReference type="InterPro" id="IPR001647">
    <property type="entry name" value="HTH_TetR"/>
</dbReference>
<sequence length="189" mass="20233">MPRAGLSRAEVVRAGAELADEIGFANLSMGLLAEKLGVRTPSLYKHITNLAELQHDIAALAMNQADTLIRDAMHGHSGTDALRAFAHAFGDYVAAHPGRYTAINASGFTGPDDPLLESSGRVIDSIAAVLRGYGIPEADMDHAVRTLRCAFHGFAVLQASGGFHWTGDPQDSYEWMIGFIDRGLRSVGE</sequence>
<accession>A0A7K0DDT9</accession>
<evidence type="ECO:0000313" key="7">
    <source>
        <dbReference type="Proteomes" id="UP000438448"/>
    </source>
</evidence>
<keyword evidence="3" id="KW-0804">Transcription</keyword>
<dbReference type="Pfam" id="PF13305">
    <property type="entry name" value="TetR_C_33"/>
    <property type="match status" value="1"/>
</dbReference>
<organism evidence="6 7">
    <name type="scientific">Nocardia macrotermitis</name>
    <dbReference type="NCBI Taxonomy" id="2585198"/>
    <lineage>
        <taxon>Bacteria</taxon>
        <taxon>Bacillati</taxon>
        <taxon>Actinomycetota</taxon>
        <taxon>Actinomycetes</taxon>
        <taxon>Mycobacteriales</taxon>
        <taxon>Nocardiaceae</taxon>
        <taxon>Nocardia</taxon>
    </lineage>
</organism>
<evidence type="ECO:0000256" key="4">
    <source>
        <dbReference type="PROSITE-ProRule" id="PRU00335"/>
    </source>
</evidence>
<feature type="DNA-binding region" description="H-T-H motif" evidence="4">
    <location>
        <begin position="28"/>
        <end position="47"/>
    </location>
</feature>
<reference evidence="6 7" key="1">
    <citation type="submission" date="2019-10" db="EMBL/GenBank/DDBJ databases">
        <title>Nocardia macrotermitis sp. nov. and Nocardia aurantia sp. nov., isolated from the gut of fungus growing-termite Macrotermes natalensis.</title>
        <authorList>
            <person name="Benndorf R."/>
            <person name="Schwitalla J."/>
            <person name="Martin K."/>
            <person name="De Beer W."/>
            <person name="Kaster A.-K."/>
            <person name="Vollmers J."/>
            <person name="Poulsen M."/>
            <person name="Beemelmanns C."/>
        </authorList>
    </citation>
    <scope>NUCLEOTIDE SEQUENCE [LARGE SCALE GENOMIC DNA]</scope>
    <source>
        <strain evidence="6 7">RB20</strain>
    </source>
</reference>
<dbReference type="AlphaFoldDB" id="A0A7K0DDT9"/>
<evidence type="ECO:0000313" key="6">
    <source>
        <dbReference type="EMBL" id="MQY23472.1"/>
    </source>
</evidence>
<dbReference type="SUPFAM" id="SSF46689">
    <property type="entry name" value="Homeodomain-like"/>
    <property type="match status" value="1"/>
</dbReference>
<proteinExistence type="predicted"/>
<keyword evidence="7" id="KW-1185">Reference proteome</keyword>
<dbReference type="Gene3D" id="1.10.10.60">
    <property type="entry name" value="Homeodomain-like"/>
    <property type="match status" value="1"/>
</dbReference>
<dbReference type="Gene3D" id="1.10.357.10">
    <property type="entry name" value="Tetracycline Repressor, domain 2"/>
    <property type="match status" value="1"/>
</dbReference>
<comment type="caution">
    <text evidence="6">The sequence shown here is derived from an EMBL/GenBank/DDBJ whole genome shotgun (WGS) entry which is preliminary data.</text>
</comment>
<dbReference type="RefSeq" id="WP_153415251.1">
    <property type="nucleotide sequence ID" value="NZ_WEGK01000020.1"/>
</dbReference>
<gene>
    <name evidence="6" type="ORF">NRB20_66020</name>
</gene>
<evidence type="ECO:0000259" key="5">
    <source>
        <dbReference type="PROSITE" id="PS50977"/>
    </source>
</evidence>
<evidence type="ECO:0000256" key="3">
    <source>
        <dbReference type="ARBA" id="ARBA00023163"/>
    </source>
</evidence>
<dbReference type="GO" id="GO:0003677">
    <property type="term" value="F:DNA binding"/>
    <property type="evidence" value="ECO:0007669"/>
    <property type="project" value="UniProtKB-UniRule"/>
</dbReference>
<feature type="domain" description="HTH tetR-type" evidence="5">
    <location>
        <begin position="5"/>
        <end position="65"/>
    </location>
</feature>
<dbReference type="Proteomes" id="UP000438448">
    <property type="component" value="Unassembled WGS sequence"/>
</dbReference>
<dbReference type="PROSITE" id="PS50977">
    <property type="entry name" value="HTH_TETR_2"/>
    <property type="match status" value="1"/>
</dbReference>
<dbReference type="SUPFAM" id="SSF48498">
    <property type="entry name" value="Tetracyclin repressor-like, C-terminal domain"/>
    <property type="match status" value="1"/>
</dbReference>
<dbReference type="InterPro" id="IPR036271">
    <property type="entry name" value="Tet_transcr_reg_TetR-rel_C_sf"/>
</dbReference>
<evidence type="ECO:0000256" key="2">
    <source>
        <dbReference type="ARBA" id="ARBA00023125"/>
    </source>
</evidence>